<proteinExistence type="predicted"/>
<gene>
    <name evidence="2" type="ORF">AVEN_120851_1</name>
    <name evidence="1" type="ORF">AVEN_184220_1</name>
</gene>
<evidence type="ECO:0000313" key="2">
    <source>
        <dbReference type="EMBL" id="GBO35654.1"/>
    </source>
</evidence>
<organism evidence="2 3">
    <name type="scientific">Araneus ventricosus</name>
    <name type="common">Orbweaver spider</name>
    <name type="synonym">Epeira ventricosa</name>
    <dbReference type="NCBI Taxonomy" id="182803"/>
    <lineage>
        <taxon>Eukaryota</taxon>
        <taxon>Metazoa</taxon>
        <taxon>Ecdysozoa</taxon>
        <taxon>Arthropoda</taxon>
        <taxon>Chelicerata</taxon>
        <taxon>Arachnida</taxon>
        <taxon>Araneae</taxon>
        <taxon>Araneomorphae</taxon>
        <taxon>Entelegynae</taxon>
        <taxon>Araneoidea</taxon>
        <taxon>Araneidae</taxon>
        <taxon>Araneus</taxon>
    </lineage>
</organism>
<dbReference type="OrthoDB" id="6486140at2759"/>
<protein>
    <recommendedName>
        <fullName evidence="4">Pre-C2HC domain-containing protein</fullName>
    </recommendedName>
</protein>
<dbReference type="EMBL" id="BGPR01059649">
    <property type="protein sequence ID" value="GBO35648.1"/>
    <property type="molecule type" value="Genomic_DNA"/>
</dbReference>
<evidence type="ECO:0000313" key="3">
    <source>
        <dbReference type="Proteomes" id="UP000499080"/>
    </source>
</evidence>
<dbReference type="EMBL" id="BGPR01059656">
    <property type="protein sequence ID" value="GBO35654.1"/>
    <property type="molecule type" value="Genomic_DNA"/>
</dbReference>
<name>A0A4Y2WG75_ARAVE</name>
<feature type="non-terminal residue" evidence="2">
    <location>
        <position position="1"/>
    </location>
</feature>
<evidence type="ECO:0000313" key="1">
    <source>
        <dbReference type="EMBL" id="GBO35648.1"/>
    </source>
</evidence>
<reference evidence="2 3" key="1">
    <citation type="journal article" date="2019" name="Sci. Rep.">
        <title>Orb-weaving spider Araneus ventricosus genome elucidates the spidroin gene catalogue.</title>
        <authorList>
            <person name="Kono N."/>
            <person name="Nakamura H."/>
            <person name="Ohtoshi R."/>
            <person name="Moran D.A.P."/>
            <person name="Shinohara A."/>
            <person name="Yoshida Y."/>
            <person name="Fujiwara M."/>
            <person name="Mori M."/>
            <person name="Tomita M."/>
            <person name="Arakawa K."/>
        </authorList>
    </citation>
    <scope>NUCLEOTIDE SEQUENCE [LARGE SCALE GENOMIC DNA]</scope>
</reference>
<dbReference type="AlphaFoldDB" id="A0A4Y2WG75"/>
<sequence length="291" mass="33474">VEWTELAMTKRGHSDPIEQAARPTKTSRKLNLFLKDICEAEKAKIAIEHGATQIKVVIDTDKGGCPVTTPKKLHIIFDPLLQRDYNYFLTKSKKLILVTNHSSTVDKLLKLSTINDLPIRCRVIENTLSTQYIVRNVDTDASVIEIAEELEKEQIPVLKIVRFTKKESHEPTPVILIKELGVTCIDKIKLFRCILRTHKYIENPKVCSKCFGFRHFQSTCSKNQRCYKCGSDEVDHNCTVTEKNALNVIARTTLLPTSNHARYISKKKKELTITTDQRINKRRVKITQRFR</sequence>
<dbReference type="Proteomes" id="UP000499080">
    <property type="component" value="Unassembled WGS sequence"/>
</dbReference>
<accession>A0A4Y2WG75</accession>
<evidence type="ECO:0008006" key="4">
    <source>
        <dbReference type="Google" id="ProtNLM"/>
    </source>
</evidence>
<keyword evidence="3" id="KW-1185">Reference proteome</keyword>
<comment type="caution">
    <text evidence="2">The sequence shown here is derived from an EMBL/GenBank/DDBJ whole genome shotgun (WGS) entry which is preliminary data.</text>
</comment>